<proteinExistence type="predicted"/>
<comment type="caution">
    <text evidence="1">The sequence shown here is derived from an EMBL/GenBank/DDBJ whole genome shotgun (WGS) entry which is preliminary data.</text>
</comment>
<name>A0A1B9QLB2_9VIBR</name>
<sequence length="131" mass="15033">MKNRKFFLLINEFVHLNHGGSLHLEGGDALICQYKERQIRVENGARLGLHGQIVLVTKINQQSLSANLSLKLNADFRLTADGYIACITEQDFDFMRHITLPEHPQELLRLLNEFVVQTTILDEEIKLHVVD</sequence>
<dbReference type="EMBL" id="SYVO01000005">
    <property type="protein sequence ID" value="TKG12789.1"/>
    <property type="molecule type" value="Genomic_DNA"/>
</dbReference>
<gene>
    <name evidence="1" type="ORF">BCT50_14305</name>
    <name evidence="2" type="ORF">FCV91_02280</name>
</gene>
<evidence type="ECO:0000313" key="1">
    <source>
        <dbReference type="EMBL" id="PMM53603.1"/>
    </source>
</evidence>
<dbReference type="EMBL" id="MCZJ01000047">
    <property type="protein sequence ID" value="PMM53603.1"/>
    <property type="molecule type" value="Genomic_DNA"/>
</dbReference>
<dbReference type="AlphaFoldDB" id="A0A1B9QLB2"/>
<evidence type="ECO:0000313" key="3">
    <source>
        <dbReference type="Proteomes" id="UP000235554"/>
    </source>
</evidence>
<reference evidence="1" key="3">
    <citation type="journal article" date="2018" name="Nature">
        <title>A major lineage of non-tailed dsDNA viruses as unrecognized killers of marine bacteria.</title>
        <authorList>
            <person name="Kauffman K.M."/>
            <person name="Hussain F.A."/>
            <person name="Yang J."/>
            <person name="Arevalo P."/>
            <person name="Brown J.M."/>
            <person name="Chang W.K."/>
            <person name="VanInsberghe D."/>
            <person name="Elsherbini J."/>
            <person name="Sharma R.S."/>
            <person name="Cutler M.B."/>
            <person name="Kelly L."/>
            <person name="Polz M.F."/>
        </authorList>
    </citation>
    <scope>NUCLEOTIDE SEQUENCE</scope>
    <source>
        <strain evidence="1">10N.261.48.A1</strain>
    </source>
</reference>
<organism evidence="1 3">
    <name type="scientific">Vibrio lentus</name>
    <dbReference type="NCBI Taxonomy" id="136468"/>
    <lineage>
        <taxon>Bacteria</taxon>
        <taxon>Pseudomonadati</taxon>
        <taxon>Pseudomonadota</taxon>
        <taxon>Gammaproteobacteria</taxon>
        <taxon>Vibrionales</taxon>
        <taxon>Vibrionaceae</taxon>
        <taxon>Vibrio</taxon>
    </lineage>
</organism>
<dbReference type="RefSeq" id="WP_017107715.1">
    <property type="nucleotide sequence ID" value="NZ_CAWQOO010001564.1"/>
</dbReference>
<reference evidence="3" key="1">
    <citation type="submission" date="2016-07" db="EMBL/GenBank/DDBJ databases">
        <title>Nontailed viruses are major unrecognized killers of bacteria in the ocean.</title>
        <authorList>
            <person name="Kauffman K."/>
            <person name="Hussain F."/>
            <person name="Yang J."/>
            <person name="Arevalo P."/>
            <person name="Brown J."/>
            <person name="Cutler M."/>
            <person name="Kelly L."/>
            <person name="Polz M.F."/>
        </authorList>
    </citation>
    <scope>NUCLEOTIDE SEQUENCE [LARGE SCALE GENOMIC DNA]</scope>
    <source>
        <strain evidence="3">10N.261.48.A1</strain>
    </source>
</reference>
<protein>
    <submittedName>
        <fullName evidence="1">Uncharacterized protein</fullName>
    </submittedName>
</protein>
<reference evidence="1" key="2">
    <citation type="submission" date="2016-07" db="EMBL/GenBank/DDBJ databases">
        <authorList>
            <person name="Kauffman K."/>
            <person name="Arevalo P."/>
            <person name="Polz M.F."/>
        </authorList>
    </citation>
    <scope>NUCLEOTIDE SEQUENCE</scope>
    <source>
        <strain evidence="1">10N.261.48.A1</strain>
    </source>
</reference>
<evidence type="ECO:0000313" key="4">
    <source>
        <dbReference type="Proteomes" id="UP000305840"/>
    </source>
</evidence>
<dbReference type="Proteomes" id="UP000305840">
    <property type="component" value="Unassembled WGS sequence"/>
</dbReference>
<evidence type="ECO:0000313" key="2">
    <source>
        <dbReference type="EMBL" id="TKG12789.1"/>
    </source>
</evidence>
<accession>A0A1B9QLB2</accession>
<dbReference type="Proteomes" id="UP000235554">
    <property type="component" value="Unassembled WGS sequence"/>
</dbReference>
<reference evidence="2 4" key="4">
    <citation type="submission" date="2019-04" db="EMBL/GenBank/DDBJ databases">
        <title>A reverse ecology approach based on a biological definition of microbial populations.</title>
        <authorList>
            <person name="Arevalo P."/>
            <person name="Vaninsberghe D."/>
            <person name="Elsherbini J."/>
            <person name="Gore J."/>
            <person name="Polz M."/>
        </authorList>
    </citation>
    <scope>NUCLEOTIDE SEQUENCE [LARGE SCALE GENOMIC DNA]</scope>
    <source>
        <strain evidence="2 4">10N.222.48.A1</strain>
    </source>
</reference>